<evidence type="ECO:0000313" key="2">
    <source>
        <dbReference type="Proteomes" id="UP000305202"/>
    </source>
</evidence>
<dbReference type="RefSeq" id="WP_136992831.1">
    <property type="nucleotide sequence ID" value="NZ_SZPQ01000061.1"/>
</dbReference>
<proteinExistence type="predicted"/>
<sequence length="234" mass="27284">MSETSFAGFTSTGLHFLRQNVEHNSKEWFESRRDVYNDHLLTPFRALVSTLAPTMLSIDDQFETRPAVGKTLSRLYRDTRFSNDKALFRNRMWLTFKRHAKEWTDAPVYFFELSPHFFQYGLGYYSASKATMDRFRHLMLREPHAFAEAAACRRPPFVLEGASYKRALVKNQDPALADWYNRKSFAVLTKDTAVDTLQDPALATRLQRAFVQLAPLYRFLLQVEMLKPIPLDDL</sequence>
<reference evidence="1 2" key="1">
    <citation type="submission" date="2019-04" db="EMBL/GenBank/DDBJ databases">
        <authorList>
            <person name="Li M."/>
            <person name="Gao C."/>
        </authorList>
    </citation>
    <scope>NUCLEOTIDE SEQUENCE [LARGE SCALE GENOMIC DNA]</scope>
    <source>
        <strain evidence="1 2">BGMRC 2031</strain>
    </source>
</reference>
<dbReference type="EMBL" id="SZPQ01000061">
    <property type="protein sequence ID" value="TKI02808.1"/>
    <property type="molecule type" value="Genomic_DNA"/>
</dbReference>
<name>A0ABY2SDU5_9HYPH</name>
<dbReference type="InterPro" id="IPR015996">
    <property type="entry name" value="UCP028451"/>
</dbReference>
<dbReference type="PIRSF" id="PIRSF028451">
    <property type="entry name" value="UCP028451"/>
    <property type="match status" value="1"/>
</dbReference>
<dbReference type="InterPro" id="IPR012808">
    <property type="entry name" value="CHP02453"/>
</dbReference>
<accession>A0ABY2SDU5</accession>
<dbReference type="Proteomes" id="UP000305202">
    <property type="component" value="Unassembled WGS sequence"/>
</dbReference>
<dbReference type="PANTHER" id="PTHR36452:SF1">
    <property type="entry name" value="DUF2461 DOMAIN-CONTAINING PROTEIN"/>
    <property type="match status" value="1"/>
</dbReference>
<organism evidence="1 2">
    <name type="scientific">Martelella alba</name>
    <dbReference type="NCBI Taxonomy" id="2590451"/>
    <lineage>
        <taxon>Bacteria</taxon>
        <taxon>Pseudomonadati</taxon>
        <taxon>Pseudomonadota</taxon>
        <taxon>Alphaproteobacteria</taxon>
        <taxon>Hyphomicrobiales</taxon>
        <taxon>Aurantimonadaceae</taxon>
        <taxon>Martelella</taxon>
    </lineage>
</organism>
<dbReference type="PANTHER" id="PTHR36452">
    <property type="entry name" value="CHROMOSOME 12, WHOLE GENOME SHOTGUN SEQUENCE"/>
    <property type="match status" value="1"/>
</dbReference>
<protein>
    <submittedName>
        <fullName evidence="1">DUF2461 domain-containing protein</fullName>
    </submittedName>
</protein>
<dbReference type="Pfam" id="PF09365">
    <property type="entry name" value="DUF2461"/>
    <property type="match status" value="1"/>
</dbReference>
<evidence type="ECO:0000313" key="1">
    <source>
        <dbReference type="EMBL" id="TKI02808.1"/>
    </source>
</evidence>
<comment type="caution">
    <text evidence="1">The sequence shown here is derived from an EMBL/GenBank/DDBJ whole genome shotgun (WGS) entry which is preliminary data.</text>
</comment>
<gene>
    <name evidence="1" type="ORF">FCN80_23930</name>
</gene>
<dbReference type="NCBIfam" id="TIGR02453">
    <property type="entry name" value="TIGR02453 family protein"/>
    <property type="match status" value="1"/>
</dbReference>
<keyword evidence="2" id="KW-1185">Reference proteome</keyword>